<proteinExistence type="predicted"/>
<dbReference type="RefSeq" id="XP_043168816.1">
    <property type="nucleotide sequence ID" value="XM_043312881.1"/>
</dbReference>
<dbReference type="EMBL" id="CAJRGZ010000019">
    <property type="protein sequence ID" value="CAG5158802.1"/>
    <property type="molecule type" value="Genomic_DNA"/>
</dbReference>
<comment type="caution">
    <text evidence="2">The sequence shown here is derived from an EMBL/GenBank/DDBJ whole genome shotgun (WGS) entry which is preliminary data.</text>
</comment>
<dbReference type="PANTHER" id="PTHR39336">
    <property type="entry name" value="PYRIDOXAMINE PHOSPHATE OXIDASE FAMILY PROTEIN (AFU_ORTHOLOGUE AFUA_6G11440)"/>
    <property type="match status" value="1"/>
</dbReference>
<protein>
    <recommendedName>
        <fullName evidence="4">Pyridoxamine 5'-phosphate oxidase putative domain-containing protein</fullName>
    </recommendedName>
</protein>
<dbReference type="InterPro" id="IPR012349">
    <property type="entry name" value="Split_barrel_FMN-bd"/>
</dbReference>
<keyword evidence="1" id="KW-0812">Transmembrane</keyword>
<reference evidence="2" key="1">
    <citation type="submission" date="2021-05" db="EMBL/GenBank/DDBJ databases">
        <authorList>
            <person name="Stam R."/>
        </authorList>
    </citation>
    <scope>NUCLEOTIDE SEQUENCE</scope>
    <source>
        <strain evidence="2">CS162</strain>
    </source>
</reference>
<dbReference type="AlphaFoldDB" id="A0A8J2I2L6"/>
<keyword evidence="1" id="KW-1133">Transmembrane helix</keyword>
<dbReference type="OrthoDB" id="539398at2759"/>
<sequence length="265" mass="29720">MGVFYETIPNSFIPWIKEQQMLWVGTAPLSGEGHINISPKGGQNFGILDERTFWYMDLTGSGVETHAHLHEPGNGRICVMFMAFQGPPKIVRIWGDGRALENGTPEYSAFVSDHKVETIPGSRSIIIINVHQCGTSCGFSVPYYDFVGHRDILNEHFRKKDAKYREGEEKESMDYYWAWKSQLSIDGLPGMKRGYEFAQKHGVKPLKKMVGSYAPGKGGVRRKEGVDPMYLFVVLLLGMVIGGAMALSVVTPERLRMLQEKGMVV</sequence>
<evidence type="ECO:0000313" key="3">
    <source>
        <dbReference type="Proteomes" id="UP000676310"/>
    </source>
</evidence>
<dbReference type="PANTHER" id="PTHR39336:SF3">
    <property type="entry name" value="PYRIDOXAMINE PHOSPHATE OXIDASE"/>
    <property type="match status" value="1"/>
</dbReference>
<keyword evidence="1" id="KW-0472">Membrane</keyword>
<dbReference type="GeneID" id="67017021"/>
<dbReference type="Gene3D" id="2.30.110.10">
    <property type="entry name" value="Electron Transport, Fmn-binding Protein, Chain A"/>
    <property type="match status" value="1"/>
</dbReference>
<dbReference type="Proteomes" id="UP000676310">
    <property type="component" value="Unassembled WGS sequence"/>
</dbReference>
<evidence type="ECO:0000256" key="1">
    <source>
        <dbReference type="SAM" id="Phobius"/>
    </source>
</evidence>
<organism evidence="2 3">
    <name type="scientific">Alternaria atra</name>
    <dbReference type="NCBI Taxonomy" id="119953"/>
    <lineage>
        <taxon>Eukaryota</taxon>
        <taxon>Fungi</taxon>
        <taxon>Dikarya</taxon>
        <taxon>Ascomycota</taxon>
        <taxon>Pezizomycotina</taxon>
        <taxon>Dothideomycetes</taxon>
        <taxon>Pleosporomycetidae</taxon>
        <taxon>Pleosporales</taxon>
        <taxon>Pleosporineae</taxon>
        <taxon>Pleosporaceae</taxon>
        <taxon>Alternaria</taxon>
        <taxon>Alternaria sect. Ulocladioides</taxon>
    </lineage>
</organism>
<evidence type="ECO:0008006" key="4">
    <source>
        <dbReference type="Google" id="ProtNLM"/>
    </source>
</evidence>
<keyword evidence="3" id="KW-1185">Reference proteome</keyword>
<feature type="transmembrane region" description="Helical" evidence="1">
    <location>
        <begin position="229"/>
        <end position="251"/>
    </location>
</feature>
<name>A0A8J2I2L6_9PLEO</name>
<evidence type="ECO:0000313" key="2">
    <source>
        <dbReference type="EMBL" id="CAG5158802.1"/>
    </source>
</evidence>
<gene>
    <name evidence="2" type="ORF">ALTATR162_LOCUS5262</name>
</gene>
<accession>A0A8J2I2L6</accession>